<dbReference type="PANTHER" id="PTHR43054">
    <property type="match status" value="1"/>
</dbReference>
<dbReference type="Proteomes" id="UP000602395">
    <property type="component" value="Unassembled WGS sequence"/>
</dbReference>
<dbReference type="RefSeq" id="WP_190268862.1">
    <property type="nucleotide sequence ID" value="NZ_BAABAD010000005.1"/>
</dbReference>
<sequence>MIRMATIGTSTITRSFLDAAAAVPIVAVTTAYSRDAGRAADFAAETGLESSASDLDALLSSPDIDAVYIASPNGAHGEQVRGAIDAGKHVLVEKPAVPTSAEFVDLAGAATSAGVILLEAMRNCYDPGMADLAGLLPQLGTLRRASLAYCQRSARYDKVLAGERVNIFDPAMAGGALLDLGVYTVAAMVALFGEPERVVAWSIPIPGGADGAGAALAVYAGGFVVDLSYSKITASDRVNEIQGELGTLTFEHVAQPTSARVSLLDGTVSDHTFDGRSNNMVHEVRRFADLVDTAGDTSADHARTLATLRVVERIQSAV</sequence>
<proteinExistence type="predicted"/>
<evidence type="ECO:0000313" key="3">
    <source>
        <dbReference type="EMBL" id="MBD1322567.1"/>
    </source>
</evidence>
<name>A0ABR7WIH8_9ACTN</name>
<dbReference type="Pfam" id="PF22725">
    <property type="entry name" value="GFO_IDH_MocA_C3"/>
    <property type="match status" value="1"/>
</dbReference>
<dbReference type="InterPro" id="IPR036291">
    <property type="entry name" value="NAD(P)-bd_dom_sf"/>
</dbReference>
<reference evidence="3 4" key="1">
    <citation type="submission" date="2020-09" db="EMBL/GenBank/DDBJ databases">
        <title>Novel species in genus Gordonia.</title>
        <authorList>
            <person name="Zhang G."/>
        </authorList>
    </citation>
    <scope>NUCLEOTIDE SEQUENCE [LARGE SCALE GENOMIC DNA]</scope>
    <source>
        <strain evidence="3 4">ON-33</strain>
    </source>
</reference>
<dbReference type="Pfam" id="PF01408">
    <property type="entry name" value="GFO_IDH_MocA"/>
    <property type="match status" value="1"/>
</dbReference>
<dbReference type="Gene3D" id="3.40.50.720">
    <property type="entry name" value="NAD(P)-binding Rossmann-like Domain"/>
    <property type="match status" value="1"/>
</dbReference>
<evidence type="ECO:0000259" key="2">
    <source>
        <dbReference type="Pfam" id="PF22725"/>
    </source>
</evidence>
<dbReference type="Gene3D" id="3.30.360.10">
    <property type="entry name" value="Dihydrodipicolinate Reductase, domain 2"/>
    <property type="match status" value="1"/>
</dbReference>
<dbReference type="EMBL" id="JACWMS010000006">
    <property type="protein sequence ID" value="MBD1322567.1"/>
    <property type="molecule type" value="Genomic_DNA"/>
</dbReference>
<feature type="domain" description="GFO/IDH/MocA-like oxidoreductase" evidence="2">
    <location>
        <begin position="139"/>
        <end position="248"/>
    </location>
</feature>
<dbReference type="SUPFAM" id="SSF51735">
    <property type="entry name" value="NAD(P)-binding Rossmann-fold domains"/>
    <property type="match status" value="1"/>
</dbReference>
<accession>A0ABR7WIH8</accession>
<dbReference type="SUPFAM" id="SSF55347">
    <property type="entry name" value="Glyceraldehyde-3-phosphate dehydrogenase-like, C-terminal domain"/>
    <property type="match status" value="1"/>
</dbReference>
<keyword evidence="4" id="KW-1185">Reference proteome</keyword>
<evidence type="ECO:0000259" key="1">
    <source>
        <dbReference type="Pfam" id="PF01408"/>
    </source>
</evidence>
<organism evidence="3 4">
    <name type="scientific">Gordonia hankookensis</name>
    <dbReference type="NCBI Taxonomy" id="589403"/>
    <lineage>
        <taxon>Bacteria</taxon>
        <taxon>Bacillati</taxon>
        <taxon>Actinomycetota</taxon>
        <taxon>Actinomycetes</taxon>
        <taxon>Mycobacteriales</taxon>
        <taxon>Gordoniaceae</taxon>
        <taxon>Gordonia</taxon>
    </lineage>
</organism>
<evidence type="ECO:0000313" key="4">
    <source>
        <dbReference type="Proteomes" id="UP000602395"/>
    </source>
</evidence>
<dbReference type="InterPro" id="IPR055170">
    <property type="entry name" value="GFO_IDH_MocA-like_dom"/>
</dbReference>
<protein>
    <submittedName>
        <fullName evidence="3">Gfo/Idh/MocA family oxidoreductase</fullName>
    </submittedName>
</protein>
<dbReference type="InterPro" id="IPR000683">
    <property type="entry name" value="Gfo/Idh/MocA-like_OxRdtase_N"/>
</dbReference>
<gene>
    <name evidence="3" type="ORF">IDF66_23555</name>
</gene>
<dbReference type="PANTHER" id="PTHR43054:SF1">
    <property type="entry name" value="SCYLLO-INOSITOL 2-DEHYDROGENASE (NADP(+)) IOLU"/>
    <property type="match status" value="1"/>
</dbReference>
<comment type="caution">
    <text evidence="3">The sequence shown here is derived from an EMBL/GenBank/DDBJ whole genome shotgun (WGS) entry which is preliminary data.</text>
</comment>
<feature type="domain" description="Gfo/Idh/MocA-like oxidoreductase N-terminal" evidence="1">
    <location>
        <begin position="2"/>
        <end position="118"/>
    </location>
</feature>